<evidence type="ECO:0000313" key="9">
    <source>
        <dbReference type="Proteomes" id="UP001139521"/>
    </source>
</evidence>
<evidence type="ECO:0000256" key="1">
    <source>
        <dbReference type="ARBA" id="ARBA00001412"/>
    </source>
</evidence>
<dbReference type="EC" id="3.2.1.23" evidence="3"/>
<reference evidence="8" key="1">
    <citation type="submission" date="2022-01" db="EMBL/GenBank/DDBJ databases">
        <title>Genome sequencing of Zunongwangia sp. M21534 genome.</title>
        <authorList>
            <person name="Chen Y."/>
            <person name="Dong C."/>
            <person name="Shao Z."/>
        </authorList>
    </citation>
    <scope>NUCLEOTIDE SEQUENCE</scope>
    <source>
        <strain evidence="8">MCCC M21534</strain>
    </source>
</reference>
<dbReference type="GO" id="GO:0005990">
    <property type="term" value="P:lactose catabolic process"/>
    <property type="evidence" value="ECO:0007669"/>
    <property type="project" value="TreeGrafter"/>
</dbReference>
<comment type="caution">
    <text evidence="8">The sequence shown here is derived from an EMBL/GenBank/DDBJ whole genome shotgun (WGS) entry which is preliminary data.</text>
</comment>
<comment type="similarity">
    <text evidence="2">Belongs to the glycosyl hydrolase 2 family.</text>
</comment>
<dbReference type="RefSeq" id="WP_249602955.1">
    <property type="nucleotide sequence ID" value="NZ_JAKHSK010000036.1"/>
</dbReference>
<accession>A0A9X1ZYX2</accession>
<dbReference type="Pfam" id="PF00703">
    <property type="entry name" value="Glyco_hydro_2"/>
    <property type="match status" value="1"/>
</dbReference>
<evidence type="ECO:0000256" key="2">
    <source>
        <dbReference type="ARBA" id="ARBA00007401"/>
    </source>
</evidence>
<dbReference type="InterPro" id="IPR006103">
    <property type="entry name" value="Glyco_hydro_2_cat"/>
</dbReference>
<feature type="domain" description="Glycoside hydrolase family 2 catalytic" evidence="7">
    <location>
        <begin position="329"/>
        <end position="533"/>
    </location>
</feature>
<dbReference type="AlphaFoldDB" id="A0A9X1ZYX2"/>
<dbReference type="InterPro" id="IPR008979">
    <property type="entry name" value="Galactose-bd-like_sf"/>
</dbReference>
<evidence type="ECO:0000256" key="5">
    <source>
        <dbReference type="ARBA" id="ARBA00023295"/>
    </source>
</evidence>
<dbReference type="SUPFAM" id="SSF49303">
    <property type="entry name" value="beta-Galactosidase/glucuronidase domain"/>
    <property type="match status" value="1"/>
</dbReference>
<dbReference type="InterPro" id="IPR006102">
    <property type="entry name" value="Ig-like_GH2"/>
</dbReference>
<dbReference type="InterPro" id="IPR017853">
    <property type="entry name" value="GH"/>
</dbReference>
<keyword evidence="5" id="KW-0326">Glycosidase</keyword>
<dbReference type="EMBL" id="JAKHSK010000036">
    <property type="protein sequence ID" value="MCL6220253.1"/>
    <property type="molecule type" value="Genomic_DNA"/>
</dbReference>
<evidence type="ECO:0000256" key="4">
    <source>
        <dbReference type="ARBA" id="ARBA00022801"/>
    </source>
</evidence>
<proteinExistence type="inferred from homology"/>
<evidence type="ECO:0000259" key="6">
    <source>
        <dbReference type="Pfam" id="PF00703"/>
    </source>
</evidence>
<protein>
    <recommendedName>
        <fullName evidence="3">beta-galactosidase</fullName>
        <ecNumber evidence="3">3.2.1.23</ecNumber>
    </recommendedName>
</protein>
<dbReference type="SUPFAM" id="SSF51445">
    <property type="entry name" value="(Trans)glycosidases"/>
    <property type="match status" value="1"/>
</dbReference>
<sequence>MNKLVVGTFALLFLYGCSYINLSNNSYQDLSGNWNYKLDTSAIGEDEAWYTKKFSDSIKLPGALRDYGIGEEPDVNTKWTGSIYDSSWYFNPAMRKYREKGNIKFPFWLTPDKHYVGTVWYQKEIEIPKDWVEKDLKLYLERPHWQTTVWLDSLKIGSDNSLSVPHQFIIPAKAISKAKHWLTIKVDNAIRTIDPGINSHSITDHTQGNWNGMVGAITLMPVAKIFIKKLKIVPNLKDNLVDVHIKLNEPLAHATIAFNINGANHEHKLEEINKNWTGGDEAKYSIAMGDNYKKWSEFQPNFYELSVSLENNDSILDKKTAVFGMRAFTVDKNRFQINGTTVFLRGTTECAVFPLTGYPPTSEEEWSEIYRIAKSFGLNHIRFHSYCPPEAAFIAADKVGFYLQIEGPSWAKYSTSLGDGTPIDDYLMKETKRIIDTYGNHPSFVMMSYGNEPSGNYVPYLENWVEHFREYDSQRLFTGASTGRSWAIIQNSDFIVRSPPRGLEWKDKQPNSTFDYRDKTEGQEKPYVTFEMGQWCVFPNFDEIEKYTGSLKARNFELFQEDLADHHMESLANQFLMASGKLQASCYKQEIEATLRTPNLAGFQLLGLTDFPGQGTALVGVLDAFWDEKPYISADEFSAFNASVVPLIRLEKFTFIDTAHVSIPVEVANFSGNVLNGELNWKIRSEENILKQGTFKRKSIPIGTNNSIGTIETTLDFVKKAQKLTIEVSVGKFKNQWNIWVYPDKQIATEESDIIIATEVNDKVRKALNDGQSVLLLASGHVENGKDVVQYLVPAFWNTSWFRMRPPHTTGIYIRDTHPVFKDFPTDYYSDLQWWEIANKQQVMNLENFDPSFTPIIQPIDTWFLNRRLSMLFEAKVAKGKLMVCSIDLENDMNERIVARQLKLSILNYMNSEDFNPEAKVKWEIISELFEKKEREGWKSYVKNTP</sequence>
<dbReference type="PANTHER" id="PTHR46323:SF2">
    <property type="entry name" value="BETA-GALACTOSIDASE"/>
    <property type="match status" value="1"/>
</dbReference>
<dbReference type="Pfam" id="PF02836">
    <property type="entry name" value="Glyco_hydro_2_C"/>
    <property type="match status" value="1"/>
</dbReference>
<name>A0A9X1ZYX2_9FLAO</name>
<dbReference type="GO" id="GO:0009341">
    <property type="term" value="C:beta-galactosidase complex"/>
    <property type="evidence" value="ECO:0007669"/>
    <property type="project" value="TreeGrafter"/>
</dbReference>
<keyword evidence="4" id="KW-0378">Hydrolase</keyword>
<keyword evidence="9" id="KW-1185">Reference proteome</keyword>
<dbReference type="Gene3D" id="2.60.120.260">
    <property type="entry name" value="Galactose-binding domain-like"/>
    <property type="match status" value="1"/>
</dbReference>
<evidence type="ECO:0000259" key="7">
    <source>
        <dbReference type="Pfam" id="PF02836"/>
    </source>
</evidence>
<dbReference type="InterPro" id="IPR036156">
    <property type="entry name" value="Beta-gal/glucu_dom_sf"/>
</dbReference>
<dbReference type="SUPFAM" id="SSF49785">
    <property type="entry name" value="Galactose-binding domain-like"/>
    <property type="match status" value="1"/>
</dbReference>
<evidence type="ECO:0000313" key="8">
    <source>
        <dbReference type="EMBL" id="MCL6220253.1"/>
    </source>
</evidence>
<dbReference type="PANTHER" id="PTHR46323">
    <property type="entry name" value="BETA-GALACTOSIDASE"/>
    <property type="match status" value="1"/>
</dbReference>
<dbReference type="PROSITE" id="PS51257">
    <property type="entry name" value="PROKAR_LIPOPROTEIN"/>
    <property type="match status" value="1"/>
</dbReference>
<dbReference type="Gene3D" id="3.20.20.80">
    <property type="entry name" value="Glycosidases"/>
    <property type="match status" value="1"/>
</dbReference>
<comment type="catalytic activity">
    <reaction evidence="1">
        <text>Hydrolysis of terminal non-reducing beta-D-galactose residues in beta-D-galactosides.</text>
        <dbReference type="EC" id="3.2.1.23"/>
    </reaction>
</comment>
<dbReference type="InterPro" id="IPR050347">
    <property type="entry name" value="Bact_Beta-galactosidase"/>
</dbReference>
<dbReference type="GO" id="GO:0004565">
    <property type="term" value="F:beta-galactosidase activity"/>
    <property type="evidence" value="ECO:0007669"/>
    <property type="project" value="UniProtKB-EC"/>
</dbReference>
<gene>
    <name evidence="8" type="ORF">L1967_18335</name>
</gene>
<dbReference type="Proteomes" id="UP001139521">
    <property type="component" value="Unassembled WGS sequence"/>
</dbReference>
<dbReference type="Gene3D" id="2.60.40.10">
    <property type="entry name" value="Immunoglobulins"/>
    <property type="match status" value="1"/>
</dbReference>
<dbReference type="InterPro" id="IPR013783">
    <property type="entry name" value="Ig-like_fold"/>
</dbReference>
<organism evidence="8 9">
    <name type="scientific">Zunongwangia pacifica</name>
    <dbReference type="NCBI Taxonomy" id="2911062"/>
    <lineage>
        <taxon>Bacteria</taxon>
        <taxon>Pseudomonadati</taxon>
        <taxon>Bacteroidota</taxon>
        <taxon>Flavobacteriia</taxon>
        <taxon>Flavobacteriales</taxon>
        <taxon>Flavobacteriaceae</taxon>
        <taxon>Zunongwangia</taxon>
    </lineage>
</organism>
<evidence type="ECO:0000256" key="3">
    <source>
        <dbReference type="ARBA" id="ARBA00012756"/>
    </source>
</evidence>
<feature type="domain" description="Glycoside hydrolase family 2 immunoglobulin-like beta-sandwich" evidence="6">
    <location>
        <begin position="226"/>
        <end position="326"/>
    </location>
</feature>